<dbReference type="Proteomes" id="UP000184050">
    <property type="component" value="Unassembled WGS sequence"/>
</dbReference>
<dbReference type="EMBL" id="FQZE01000033">
    <property type="protein sequence ID" value="SHJ82928.1"/>
    <property type="molecule type" value="Genomic_DNA"/>
</dbReference>
<reference evidence="1 2" key="1">
    <citation type="submission" date="2016-11" db="EMBL/GenBank/DDBJ databases">
        <authorList>
            <person name="Jaros S."/>
            <person name="Januszkiewicz K."/>
            <person name="Wedrychowicz H."/>
        </authorList>
    </citation>
    <scope>NUCLEOTIDE SEQUENCE [LARGE SCALE GENOMIC DNA]</scope>
    <source>
        <strain evidence="1 2">DSM 27063</strain>
    </source>
</reference>
<keyword evidence="2" id="KW-1185">Reference proteome</keyword>
<dbReference type="RefSeq" id="WP_073172497.1">
    <property type="nucleotide sequence ID" value="NZ_FQZE01000033.1"/>
</dbReference>
<sequence length="234" mass="27571">MKSEKTLKVCGSITKKESLVRLKNDTLEHTYVAEANLPYANYYGRVPETLQPNSLFLFTDRFYTLEEALRFTQNIDICERNRVNTASAQIQFKTHRYPAIRIRNFPDYEHLKMLQECFLKLGMKFARKISMEPEALVTVNKCFTLEKKEEGIYFDKELPNEGYITVEKRLDYENFDSLMHDVWNNGNCKIFDGAMGGFLIDNHVTDMIRIYSEHIDIKLLKCIKKEVDKQMQSY</sequence>
<dbReference type="OrthoDB" id="1117347at2"/>
<evidence type="ECO:0000313" key="1">
    <source>
        <dbReference type="EMBL" id="SHJ82928.1"/>
    </source>
</evidence>
<gene>
    <name evidence="1" type="ORF">SAMN05444280_1339</name>
</gene>
<dbReference type="STRING" id="1168035.SAMN05444280_1339"/>
<accession>A0A1M6MHJ9</accession>
<evidence type="ECO:0000313" key="2">
    <source>
        <dbReference type="Proteomes" id="UP000184050"/>
    </source>
</evidence>
<dbReference type="AlphaFoldDB" id="A0A1M6MHJ9"/>
<name>A0A1M6MHJ9_9BACT</name>
<protein>
    <submittedName>
        <fullName evidence="1">Uncharacterized protein</fullName>
    </submittedName>
</protein>
<organism evidence="1 2">
    <name type="scientific">Tangfeifania diversioriginum</name>
    <dbReference type="NCBI Taxonomy" id="1168035"/>
    <lineage>
        <taxon>Bacteria</taxon>
        <taxon>Pseudomonadati</taxon>
        <taxon>Bacteroidota</taxon>
        <taxon>Bacteroidia</taxon>
        <taxon>Marinilabiliales</taxon>
        <taxon>Prolixibacteraceae</taxon>
        <taxon>Tangfeifania</taxon>
    </lineage>
</organism>
<proteinExistence type="predicted"/>